<proteinExistence type="predicted"/>
<name>A0ABU2YIZ7_9FLAO</name>
<feature type="signal peptide" evidence="1">
    <location>
        <begin position="1"/>
        <end position="18"/>
    </location>
</feature>
<evidence type="ECO:0000313" key="3">
    <source>
        <dbReference type="Proteomes" id="UP001259492"/>
    </source>
</evidence>
<keyword evidence="1" id="KW-0732">Signal</keyword>
<gene>
    <name evidence="2" type="ORF">RM697_05745</name>
</gene>
<dbReference type="RefSeq" id="WP_311426907.1">
    <property type="nucleotide sequence ID" value="NZ_JAVRIA010000002.1"/>
</dbReference>
<reference evidence="2 3" key="1">
    <citation type="submission" date="2023-09" db="EMBL/GenBank/DDBJ databases">
        <authorList>
            <person name="Rey-Velasco X."/>
        </authorList>
    </citation>
    <scope>NUCLEOTIDE SEQUENCE [LARGE SCALE GENOMIC DNA]</scope>
    <source>
        <strain evidence="2 3">W332</strain>
    </source>
</reference>
<keyword evidence="3" id="KW-1185">Reference proteome</keyword>
<sequence>MKKILCIVLVFCSVLAYSQNTESTKKDNVTIEKEGDFTKVKYHYDNGVLSQEGTFNAEGKPEGVWTSYDITGNKLAVGNYNNGKKVGKWFFWIEDTLKEVDYINSKIVNVNNWSNKTKVAVN</sequence>
<dbReference type="Gene3D" id="2.20.110.10">
    <property type="entry name" value="Histone H3 K4-specific methyltransferase SET7/9 N-terminal domain"/>
    <property type="match status" value="1"/>
</dbReference>
<organism evidence="2 3">
    <name type="scientific">Microcosmobacter mediterraneus</name>
    <dbReference type="NCBI Taxonomy" id="3075607"/>
    <lineage>
        <taxon>Bacteria</taxon>
        <taxon>Pseudomonadati</taxon>
        <taxon>Bacteroidota</taxon>
        <taxon>Flavobacteriia</taxon>
        <taxon>Flavobacteriales</taxon>
        <taxon>Flavobacteriaceae</taxon>
        <taxon>Microcosmobacter</taxon>
    </lineage>
</organism>
<feature type="chain" id="PRO_5047022482" evidence="1">
    <location>
        <begin position="19"/>
        <end position="122"/>
    </location>
</feature>
<protein>
    <submittedName>
        <fullName evidence="2">Nicotinic acid mononucleotide adenyltransferase</fullName>
    </submittedName>
</protein>
<dbReference type="Proteomes" id="UP001259492">
    <property type="component" value="Unassembled WGS sequence"/>
</dbReference>
<evidence type="ECO:0000313" key="2">
    <source>
        <dbReference type="EMBL" id="MDT0558138.1"/>
    </source>
</evidence>
<comment type="caution">
    <text evidence="2">The sequence shown here is derived from an EMBL/GenBank/DDBJ whole genome shotgun (WGS) entry which is preliminary data.</text>
</comment>
<evidence type="ECO:0000256" key="1">
    <source>
        <dbReference type="SAM" id="SignalP"/>
    </source>
</evidence>
<dbReference type="SUPFAM" id="SSF82185">
    <property type="entry name" value="Histone H3 K4-specific methyltransferase SET7/9 N-terminal domain"/>
    <property type="match status" value="1"/>
</dbReference>
<accession>A0ABU2YIZ7</accession>
<dbReference type="EMBL" id="JAVRIA010000002">
    <property type="protein sequence ID" value="MDT0558138.1"/>
    <property type="molecule type" value="Genomic_DNA"/>
</dbReference>